<sequence length="1387" mass="153677">MALGDLMVSRFSQSSVALASNHRYDEEDDDCVSSTAHGDSSVPSRRKDSEATTSSIYGNGTEERDATATATSMAYLPQTIVLREVRHNASEASAPLGTSDGIALAPKWRLKERMKTGCVALVLCLNITVDPPDVIKISPCARIEAWIDPFSMAPPKALEAIGKNLSTQYERWQPRARYKVQLDPTLDEVRKLCLTCRKYAKTERVLFHYNGHGVPKPTANGEIWVFNKHYTQYIPLPISELDSWLKTPSIYVFDCSAARMILNAFAELHDWGSSGSSRDCILLAACDVHETLPQSVEFPADMSVFFLQNVFINLLYRVLVGLFLLHHEVRSKHQLRRLCSFIQFSLQLLQEAFHCRFCRRSLLKEIIDESLIDMIPGRQNDRKTLLGELNWIFTAVTDTIAWNVLPHELFQRLFRQDLLVASLFRNFLLAERIMRSANCNPISHPMLPPTHQHHMWDAWDMAAEICLSRLPQLVRDPNTEFEVLLSQCHRYRALVLLGRFLDMGSWAVDQALSVGIFPYVLKLLQTTTNELRQILVFIWTKILALDKSCQIDLVKDGGHTYFIRFLDSLDAIPDQRAMAAFVLSVIVDGHRRGQEACLEANLIGVCLGHLELSRPSDSQQEKFLQWLCLCLGKLWEDFTEAQTMGREANAFKQLAPLLSEPQPEVRAAAVFALGTLLDIGFGSSKSSLEDEFDDDEKIRAEEAIIKNLLDVVSDGSPLVRSEVAVAPVVNVSTALARFAFGHKKHLKLAAASYWKPQSSSLLTSLPSIAKLHEAGNATIVSLHMSPLTRASTESQPVAREARISSSPLSSSGLMHGSPLSDDGIMHDSVSNGAVHQQRLFDNAVYSQCVRSMFALAKDPSPRIASLGRRVLSIIGIEQVVAKPSKTTGRLGEAATTSNTPLAGLSRSSSWFDMHAGNMPLSFRTPPVSPPRTNYLPGLRRVCSLEFRPHLTGSPDSGLADSFLGASGSERSLLPLSTIYNWSCGHFSKPLLSEADDCQEIDTKREEKEKFALEHIAKCQHSSISKLNNNPIANWDTRFETGTKTALLHPFSPIVVAADENERIRVWNYEEGTLLNGFDNHDFPDKGISKLCLVNELDDSLLLVASCDGSVRIWKNYATKGKQKLVTAFSSIQGHKPGARDLNAVVEWQQQSGCLYASGEVSTVSLWDLEREQLVRSIPSESECGVTALSASQVHGSQLVAGFADGSLRLYDVRSPEPLVLATRPHQKVERVVGLSFQPGLDPSKVASCNLSLNCQVFFSSLSLSQGQYLFLFLFQVVSASQAGDIQFLDLRTSRDTYLTIDAHRGSLTALAVHRHAPIIASGSAKQLIKVFSLEGEQLGRILYYPSFMGQKIGSVSCLAFHPYQVLLAAGAVDSLVSVYTHDNSPAR</sequence>
<dbReference type="GO" id="GO:0071230">
    <property type="term" value="P:cellular response to amino acid stimulus"/>
    <property type="evidence" value="ECO:0007669"/>
    <property type="project" value="TreeGrafter"/>
</dbReference>
<organism evidence="6 7">
    <name type="scientific">Brassica cretica</name>
    <name type="common">Mustard</name>
    <dbReference type="NCBI Taxonomy" id="69181"/>
    <lineage>
        <taxon>Eukaryota</taxon>
        <taxon>Viridiplantae</taxon>
        <taxon>Streptophyta</taxon>
        <taxon>Embryophyta</taxon>
        <taxon>Tracheophyta</taxon>
        <taxon>Spermatophyta</taxon>
        <taxon>Magnoliopsida</taxon>
        <taxon>eudicotyledons</taxon>
        <taxon>Gunneridae</taxon>
        <taxon>Pentapetalae</taxon>
        <taxon>rosids</taxon>
        <taxon>malvids</taxon>
        <taxon>Brassicales</taxon>
        <taxon>Brassicaceae</taxon>
        <taxon>Brassiceae</taxon>
        <taxon>Brassica</taxon>
    </lineage>
</organism>
<name>A0A8S9SBX6_BRACR</name>
<dbReference type="SMART" id="SM00320">
    <property type="entry name" value="WD40"/>
    <property type="match status" value="5"/>
</dbReference>
<dbReference type="GO" id="GO:0030307">
    <property type="term" value="P:positive regulation of cell growth"/>
    <property type="evidence" value="ECO:0007669"/>
    <property type="project" value="TreeGrafter"/>
</dbReference>
<dbReference type="Proteomes" id="UP000712600">
    <property type="component" value="Unassembled WGS sequence"/>
</dbReference>
<dbReference type="InterPro" id="IPR015943">
    <property type="entry name" value="WD40/YVTN_repeat-like_dom_sf"/>
</dbReference>
<dbReference type="SUPFAM" id="SSF50978">
    <property type="entry name" value="WD40 repeat-like"/>
    <property type="match status" value="1"/>
</dbReference>
<dbReference type="SMART" id="SM01302">
    <property type="entry name" value="Raptor_N"/>
    <property type="match status" value="1"/>
</dbReference>
<accession>A0A8S9SBX6</accession>
<dbReference type="InterPro" id="IPR016024">
    <property type="entry name" value="ARM-type_fold"/>
</dbReference>
<dbReference type="Pfam" id="PF14538">
    <property type="entry name" value="Raptor_N"/>
    <property type="match status" value="1"/>
</dbReference>
<evidence type="ECO:0000313" key="6">
    <source>
        <dbReference type="EMBL" id="KAF3590106.1"/>
    </source>
</evidence>
<dbReference type="PANTHER" id="PTHR12848">
    <property type="entry name" value="REGULATORY-ASSOCIATED PROTEIN OF MTOR"/>
    <property type="match status" value="1"/>
</dbReference>
<evidence type="ECO:0000256" key="3">
    <source>
        <dbReference type="ARBA" id="ARBA00022737"/>
    </source>
</evidence>
<comment type="similarity">
    <text evidence="1">Belongs to the WD repeat RAPTOR family.</text>
</comment>
<dbReference type="SUPFAM" id="SSF48371">
    <property type="entry name" value="ARM repeat"/>
    <property type="match status" value="1"/>
</dbReference>
<dbReference type="EMBL" id="QGKX02000088">
    <property type="protein sequence ID" value="KAF3590106.1"/>
    <property type="molecule type" value="Genomic_DNA"/>
</dbReference>
<dbReference type="GO" id="GO:0009267">
    <property type="term" value="P:cellular response to starvation"/>
    <property type="evidence" value="ECO:0007669"/>
    <property type="project" value="TreeGrafter"/>
</dbReference>
<dbReference type="InterPro" id="IPR004083">
    <property type="entry name" value="Raptor"/>
</dbReference>
<evidence type="ECO:0000256" key="4">
    <source>
        <dbReference type="SAM" id="MobiDB-lite"/>
    </source>
</evidence>
<dbReference type="InterPro" id="IPR029347">
    <property type="entry name" value="Raptor_N"/>
</dbReference>
<dbReference type="FunFam" id="1.25.10.10:FF:000145">
    <property type="entry name" value="Regulatory-associated protein of TOR 1"/>
    <property type="match status" value="1"/>
</dbReference>
<dbReference type="InterPro" id="IPR001680">
    <property type="entry name" value="WD40_rpt"/>
</dbReference>
<feature type="region of interest" description="Disordered" evidence="4">
    <location>
        <begin position="23"/>
        <end position="69"/>
    </location>
</feature>
<evidence type="ECO:0000256" key="1">
    <source>
        <dbReference type="ARBA" id="ARBA00009257"/>
    </source>
</evidence>
<dbReference type="PANTHER" id="PTHR12848:SF18">
    <property type="entry name" value="RAPTOR N-TERMINAL CASPASE-LIKE DOMAIN-CONTAINING PROTEIN"/>
    <property type="match status" value="1"/>
</dbReference>
<dbReference type="Gene3D" id="1.25.10.10">
    <property type="entry name" value="Leucine-rich Repeat Variant"/>
    <property type="match status" value="1"/>
</dbReference>
<keyword evidence="3" id="KW-0677">Repeat</keyword>
<feature type="compositionally biased region" description="Polar residues" evidence="4">
    <location>
        <begin position="32"/>
        <end position="43"/>
    </location>
</feature>
<proteinExistence type="inferred from homology"/>
<dbReference type="PRINTS" id="PR01547">
    <property type="entry name" value="YEAST176DUF"/>
</dbReference>
<evidence type="ECO:0000256" key="2">
    <source>
        <dbReference type="ARBA" id="ARBA00022574"/>
    </source>
</evidence>
<gene>
    <name evidence="6" type="ORF">F2Q69_00032152</name>
</gene>
<dbReference type="GO" id="GO:0031929">
    <property type="term" value="P:TOR signaling"/>
    <property type="evidence" value="ECO:0007669"/>
    <property type="project" value="InterPro"/>
</dbReference>
<feature type="domain" description="Raptor N-terminal CASPase-like" evidence="5">
    <location>
        <begin position="113"/>
        <end position="266"/>
    </location>
</feature>
<dbReference type="InterPro" id="IPR011989">
    <property type="entry name" value="ARM-like"/>
</dbReference>
<dbReference type="InterPro" id="IPR036322">
    <property type="entry name" value="WD40_repeat_dom_sf"/>
</dbReference>
<dbReference type="GO" id="GO:0030674">
    <property type="term" value="F:protein-macromolecule adaptor activity"/>
    <property type="evidence" value="ECO:0007669"/>
    <property type="project" value="TreeGrafter"/>
</dbReference>
<evidence type="ECO:0000313" key="7">
    <source>
        <dbReference type="Proteomes" id="UP000712600"/>
    </source>
</evidence>
<dbReference type="GO" id="GO:0005737">
    <property type="term" value="C:cytoplasm"/>
    <property type="evidence" value="ECO:0007669"/>
    <property type="project" value="TreeGrafter"/>
</dbReference>
<dbReference type="Gene3D" id="2.130.10.10">
    <property type="entry name" value="YVTN repeat-like/Quinoprotein amine dehydrogenase"/>
    <property type="match status" value="2"/>
</dbReference>
<keyword evidence="2" id="KW-0853">WD repeat</keyword>
<evidence type="ECO:0000259" key="5">
    <source>
        <dbReference type="SMART" id="SM01302"/>
    </source>
</evidence>
<protein>
    <recommendedName>
        <fullName evidence="5">Raptor N-terminal CASPase-like domain-containing protein</fullName>
    </recommendedName>
</protein>
<comment type="caution">
    <text evidence="6">The sequence shown here is derived from an EMBL/GenBank/DDBJ whole genome shotgun (WGS) entry which is preliminary data.</text>
</comment>
<dbReference type="GO" id="GO:0031931">
    <property type="term" value="C:TORC1 complex"/>
    <property type="evidence" value="ECO:0007669"/>
    <property type="project" value="InterPro"/>
</dbReference>
<dbReference type="GO" id="GO:0010506">
    <property type="term" value="P:regulation of autophagy"/>
    <property type="evidence" value="ECO:0007669"/>
    <property type="project" value="TreeGrafter"/>
</dbReference>
<reference evidence="6" key="1">
    <citation type="submission" date="2019-12" db="EMBL/GenBank/DDBJ databases">
        <title>Genome sequencing and annotation of Brassica cretica.</title>
        <authorList>
            <person name="Studholme D.J."/>
            <person name="Sarris P."/>
        </authorList>
    </citation>
    <scope>NUCLEOTIDE SEQUENCE</scope>
    <source>
        <strain evidence="6">PFS-109/04</strain>
        <tissue evidence="6">Leaf</tissue>
    </source>
</reference>
<dbReference type="Pfam" id="PF00400">
    <property type="entry name" value="WD40"/>
    <property type="match status" value="3"/>
</dbReference>